<feature type="compositionally biased region" description="Basic and acidic residues" evidence="9">
    <location>
        <begin position="846"/>
        <end position="860"/>
    </location>
</feature>
<evidence type="ECO:0000256" key="1">
    <source>
        <dbReference type="ARBA" id="ARBA00012513"/>
    </source>
</evidence>
<sequence>MEAHFRDHIDRSRRNAVTLDNKYRSFVPFSALQAFFTEEATGTLLRDTAGSSHRIQPRKVVKDFLRVYSTLISIDKAIYFPHFYGNYDRLADAKLPFTNEHDWHDCCKPFFKEFYAAQWQFCARRFEIDWMNGTWLKDEFILPIEKLECLKSGTDSSTYQIQLYPEYNSLGSVPQFVLKTCKKDKASLHYNEVTAYETLSNQPDIQPHLARFYGSWVQGDTYNMMLEYVDGGNLTNFLFNNEPPDTPEATIKFWKAFLEVAKPLARIHSPLHEGDGLQGIHHDIKLDNFLVTSQSGLSRFDVAFKLADLGLTDIKDLDADVAVAMLNRPGTQTYSSPENFTDEGNDFLLRTVQGAKPSKDIWALGCVFSQVAVWSVLGSRELTIYQRVRTEAISKIPKLRSTAYSECFHDGHNVLPEVVDYHTKVCQSKRNFDVVTERILELVRDMLHPRPDDRPSARIVVDRCHRIIEQVEALLQTGVRVAEDRRYPGIFQIGRSPSLMTQGLGLKSMSSIVSPENEWTTPQSPIHASPTPFLRIQPSELPPSVTASPSFSHRSHHPNTSLDAVVRTSFITPAPMPSTSQQQQYISASPRQKTEMNNNGQPLERRHSVSNTTPNTPKMKQNKRASAPLLLQPTLEIFLIDDSESMRPHWNDVKKTFRALAYLVKTMDLDEIELFFTNDTGIHGRDKHTRPLLAILNRAEPDGVCDIGVAFGKILDGLDLAHRSETRKDFRLWKKKKREEVKFGTNIYILTDAVWQDGWKEGIVEPIKNLMEKHLKQGQLGVQFIQFGKSPQGTGRLNILDRGLSPDGVSKDIIDAEPWDGNVLKMLLGSFDRTWDDDPPQNSSESPDHVKEQDKFNEYN</sequence>
<evidence type="ECO:0000256" key="8">
    <source>
        <dbReference type="ARBA" id="ARBA00048679"/>
    </source>
</evidence>
<dbReference type="SMART" id="SM00220">
    <property type="entry name" value="S_TKc"/>
    <property type="match status" value="1"/>
</dbReference>
<dbReference type="InterPro" id="IPR050660">
    <property type="entry name" value="NEK_Ser/Thr_kinase"/>
</dbReference>
<keyword evidence="3" id="KW-0808">Transferase</keyword>
<protein>
    <recommendedName>
        <fullName evidence="1">non-specific serine/threonine protein kinase</fullName>
        <ecNumber evidence="1">2.7.11.1</ecNumber>
    </recommendedName>
</protein>
<feature type="compositionally biased region" description="Polar residues" evidence="9">
    <location>
        <begin position="609"/>
        <end position="619"/>
    </location>
</feature>
<dbReference type="PANTHER" id="PTHR43671">
    <property type="entry name" value="SERINE/THREONINE-PROTEIN KINASE NEK"/>
    <property type="match status" value="1"/>
</dbReference>
<comment type="caution">
    <text evidence="11">The sequence shown here is derived from an EMBL/GenBank/DDBJ whole genome shotgun (WGS) entry which is preliminary data.</text>
</comment>
<feature type="region of interest" description="Disordered" evidence="9">
    <location>
        <begin position="515"/>
        <end position="559"/>
    </location>
</feature>
<evidence type="ECO:0000313" key="11">
    <source>
        <dbReference type="EMBL" id="KAK3203068.1"/>
    </source>
</evidence>
<dbReference type="SUPFAM" id="SSF56112">
    <property type="entry name" value="Protein kinase-like (PK-like)"/>
    <property type="match status" value="1"/>
</dbReference>
<evidence type="ECO:0000256" key="2">
    <source>
        <dbReference type="ARBA" id="ARBA00022527"/>
    </source>
</evidence>
<dbReference type="PANTHER" id="PTHR43671:SF98">
    <property type="entry name" value="SERINE_THREONINE-PROTEIN KINASE NEK11"/>
    <property type="match status" value="1"/>
</dbReference>
<dbReference type="EMBL" id="WVTA01000011">
    <property type="protein sequence ID" value="KAK3203068.1"/>
    <property type="molecule type" value="Genomic_DNA"/>
</dbReference>
<name>A0AAN6LTZ2_9PLEO</name>
<organism evidence="11 12">
    <name type="scientific">Pseudopithomyces chartarum</name>
    <dbReference type="NCBI Taxonomy" id="1892770"/>
    <lineage>
        <taxon>Eukaryota</taxon>
        <taxon>Fungi</taxon>
        <taxon>Dikarya</taxon>
        <taxon>Ascomycota</taxon>
        <taxon>Pezizomycotina</taxon>
        <taxon>Dothideomycetes</taxon>
        <taxon>Pleosporomycetidae</taxon>
        <taxon>Pleosporales</taxon>
        <taxon>Massarineae</taxon>
        <taxon>Didymosphaeriaceae</taxon>
        <taxon>Pseudopithomyces</taxon>
    </lineage>
</organism>
<keyword evidence="2" id="KW-0723">Serine/threonine-protein kinase</keyword>
<dbReference type="InterPro" id="IPR011009">
    <property type="entry name" value="Kinase-like_dom_sf"/>
</dbReference>
<dbReference type="PROSITE" id="PS50011">
    <property type="entry name" value="PROTEIN_KINASE_DOM"/>
    <property type="match status" value="1"/>
</dbReference>
<dbReference type="GO" id="GO:0005524">
    <property type="term" value="F:ATP binding"/>
    <property type="evidence" value="ECO:0007669"/>
    <property type="project" value="UniProtKB-KW"/>
</dbReference>
<dbReference type="Pfam" id="PF00069">
    <property type="entry name" value="Pkinase"/>
    <property type="match status" value="1"/>
</dbReference>
<proteinExistence type="predicted"/>
<feature type="compositionally biased region" description="Polar residues" evidence="9">
    <location>
        <begin position="577"/>
        <end position="601"/>
    </location>
</feature>
<keyword evidence="12" id="KW-1185">Reference proteome</keyword>
<evidence type="ECO:0000256" key="5">
    <source>
        <dbReference type="ARBA" id="ARBA00022777"/>
    </source>
</evidence>
<dbReference type="InterPro" id="IPR000719">
    <property type="entry name" value="Prot_kinase_dom"/>
</dbReference>
<gene>
    <name evidence="11" type="ORF">GRF29_112g126173</name>
</gene>
<comment type="catalytic activity">
    <reaction evidence="8">
        <text>L-seryl-[protein] + ATP = O-phospho-L-seryl-[protein] + ADP + H(+)</text>
        <dbReference type="Rhea" id="RHEA:17989"/>
        <dbReference type="Rhea" id="RHEA-COMP:9863"/>
        <dbReference type="Rhea" id="RHEA-COMP:11604"/>
        <dbReference type="ChEBI" id="CHEBI:15378"/>
        <dbReference type="ChEBI" id="CHEBI:29999"/>
        <dbReference type="ChEBI" id="CHEBI:30616"/>
        <dbReference type="ChEBI" id="CHEBI:83421"/>
        <dbReference type="ChEBI" id="CHEBI:456216"/>
        <dbReference type="EC" id="2.7.11.1"/>
    </reaction>
</comment>
<feature type="region of interest" description="Disordered" evidence="9">
    <location>
        <begin position="572"/>
        <end position="624"/>
    </location>
</feature>
<evidence type="ECO:0000256" key="9">
    <source>
        <dbReference type="SAM" id="MobiDB-lite"/>
    </source>
</evidence>
<evidence type="ECO:0000256" key="7">
    <source>
        <dbReference type="ARBA" id="ARBA00047899"/>
    </source>
</evidence>
<keyword evidence="5" id="KW-0418">Kinase</keyword>
<feature type="compositionally biased region" description="Polar residues" evidence="9">
    <location>
        <begin position="545"/>
        <end position="559"/>
    </location>
</feature>
<feature type="compositionally biased region" description="Polar residues" evidence="9">
    <location>
        <begin position="515"/>
        <end position="526"/>
    </location>
</feature>
<feature type="domain" description="Protein kinase" evidence="10">
    <location>
        <begin position="144"/>
        <end position="468"/>
    </location>
</feature>
<evidence type="ECO:0000259" key="10">
    <source>
        <dbReference type="PROSITE" id="PS50011"/>
    </source>
</evidence>
<evidence type="ECO:0000256" key="4">
    <source>
        <dbReference type="ARBA" id="ARBA00022741"/>
    </source>
</evidence>
<evidence type="ECO:0000256" key="3">
    <source>
        <dbReference type="ARBA" id="ARBA00022679"/>
    </source>
</evidence>
<dbReference type="EC" id="2.7.11.1" evidence="1"/>
<dbReference type="AlphaFoldDB" id="A0AAN6LTZ2"/>
<keyword evidence="4" id="KW-0547">Nucleotide-binding</keyword>
<evidence type="ECO:0000256" key="6">
    <source>
        <dbReference type="ARBA" id="ARBA00022840"/>
    </source>
</evidence>
<evidence type="ECO:0000313" key="12">
    <source>
        <dbReference type="Proteomes" id="UP001280581"/>
    </source>
</evidence>
<dbReference type="Gene3D" id="1.10.510.10">
    <property type="entry name" value="Transferase(Phosphotransferase) domain 1"/>
    <property type="match status" value="1"/>
</dbReference>
<feature type="region of interest" description="Disordered" evidence="9">
    <location>
        <begin position="834"/>
        <end position="860"/>
    </location>
</feature>
<dbReference type="Proteomes" id="UP001280581">
    <property type="component" value="Unassembled WGS sequence"/>
</dbReference>
<accession>A0AAN6LTZ2</accession>
<keyword evidence="6" id="KW-0067">ATP-binding</keyword>
<reference evidence="11 12" key="1">
    <citation type="submission" date="2021-02" db="EMBL/GenBank/DDBJ databases">
        <title>Genome assembly of Pseudopithomyces chartarum.</title>
        <authorList>
            <person name="Jauregui R."/>
            <person name="Singh J."/>
            <person name="Voisey C."/>
        </authorList>
    </citation>
    <scope>NUCLEOTIDE SEQUENCE [LARGE SCALE GENOMIC DNA]</scope>
    <source>
        <strain evidence="11 12">AGR01</strain>
    </source>
</reference>
<comment type="catalytic activity">
    <reaction evidence="7">
        <text>L-threonyl-[protein] + ATP = O-phospho-L-threonyl-[protein] + ADP + H(+)</text>
        <dbReference type="Rhea" id="RHEA:46608"/>
        <dbReference type="Rhea" id="RHEA-COMP:11060"/>
        <dbReference type="Rhea" id="RHEA-COMP:11605"/>
        <dbReference type="ChEBI" id="CHEBI:15378"/>
        <dbReference type="ChEBI" id="CHEBI:30013"/>
        <dbReference type="ChEBI" id="CHEBI:30616"/>
        <dbReference type="ChEBI" id="CHEBI:61977"/>
        <dbReference type="ChEBI" id="CHEBI:456216"/>
        <dbReference type="EC" id="2.7.11.1"/>
    </reaction>
</comment>
<dbReference type="GO" id="GO:0004674">
    <property type="term" value="F:protein serine/threonine kinase activity"/>
    <property type="evidence" value="ECO:0007669"/>
    <property type="project" value="UniProtKB-KW"/>
</dbReference>
<dbReference type="CDD" id="cd00180">
    <property type="entry name" value="PKc"/>
    <property type="match status" value="1"/>
</dbReference>